<evidence type="ECO:0000313" key="1">
    <source>
        <dbReference type="EMBL" id="MEU7291755.1"/>
    </source>
</evidence>
<gene>
    <name evidence="1" type="ORF">AB0A76_00900</name>
</gene>
<comment type="caution">
    <text evidence="1">The sequence shown here is derived from an EMBL/GenBank/DDBJ whole genome shotgun (WGS) entry which is preliminary data.</text>
</comment>
<organism evidence="1 2">
    <name type="scientific">Streptomyces exfoliatus</name>
    <name type="common">Streptomyces hydrogenans</name>
    <dbReference type="NCBI Taxonomy" id="1905"/>
    <lineage>
        <taxon>Bacteria</taxon>
        <taxon>Bacillati</taxon>
        <taxon>Actinomycetota</taxon>
        <taxon>Actinomycetes</taxon>
        <taxon>Kitasatosporales</taxon>
        <taxon>Streptomycetaceae</taxon>
        <taxon>Streptomyces</taxon>
    </lineage>
</organism>
<dbReference type="RefSeq" id="WP_359202911.1">
    <property type="nucleotide sequence ID" value="NZ_JBEZAM010000001.1"/>
</dbReference>
<name>A0ABV3CNH3_STREX</name>
<dbReference type="EMBL" id="JBEZAM010000001">
    <property type="protein sequence ID" value="MEU7291755.1"/>
    <property type="molecule type" value="Genomic_DNA"/>
</dbReference>
<proteinExistence type="predicted"/>
<keyword evidence="2" id="KW-1185">Reference proteome</keyword>
<sequence>MRTYVGGQEAVNALEFTELACGFEFDVPMPEDFRQLFLGVPGESDEQRAVRLAAAGDVLEELRELSDTDEVASLNALYAEQLMRAVPLKKRAVTARAPWSRKAA</sequence>
<accession>A0ABV3CNH3</accession>
<dbReference type="Proteomes" id="UP001551210">
    <property type="component" value="Unassembled WGS sequence"/>
</dbReference>
<reference evidence="1 2" key="1">
    <citation type="submission" date="2024-06" db="EMBL/GenBank/DDBJ databases">
        <title>The Natural Products Discovery Center: Release of the First 8490 Sequenced Strains for Exploring Actinobacteria Biosynthetic Diversity.</title>
        <authorList>
            <person name="Kalkreuter E."/>
            <person name="Kautsar S.A."/>
            <person name="Yang D."/>
            <person name="Bader C.D."/>
            <person name="Teijaro C.N."/>
            <person name="Fluegel L."/>
            <person name="Davis C.M."/>
            <person name="Simpson J.R."/>
            <person name="Lauterbach L."/>
            <person name="Steele A.D."/>
            <person name="Gui C."/>
            <person name="Meng S."/>
            <person name="Li G."/>
            <person name="Viehrig K."/>
            <person name="Ye F."/>
            <person name="Su P."/>
            <person name="Kiefer A.F."/>
            <person name="Nichols A."/>
            <person name="Cepeda A.J."/>
            <person name="Yan W."/>
            <person name="Fan B."/>
            <person name="Jiang Y."/>
            <person name="Adhikari A."/>
            <person name="Zheng C.-J."/>
            <person name="Schuster L."/>
            <person name="Cowan T.M."/>
            <person name="Smanski M.J."/>
            <person name="Chevrette M.G."/>
            <person name="De Carvalho L.P.S."/>
            <person name="Shen B."/>
        </authorList>
    </citation>
    <scope>NUCLEOTIDE SEQUENCE [LARGE SCALE GENOMIC DNA]</scope>
    <source>
        <strain evidence="1 2">NPDC045705</strain>
    </source>
</reference>
<evidence type="ECO:0000313" key="2">
    <source>
        <dbReference type="Proteomes" id="UP001551210"/>
    </source>
</evidence>
<protein>
    <submittedName>
        <fullName evidence="1">Uncharacterized protein</fullName>
    </submittedName>
</protein>